<accession>A0A426Y9U7</accession>
<reference evidence="2 3" key="1">
    <citation type="journal article" date="2014" name="Agronomy (Basel)">
        <title>A Draft Genome Sequence for Ensete ventricosum, the Drought-Tolerant Tree Against Hunger.</title>
        <authorList>
            <person name="Harrison J."/>
            <person name="Moore K.A."/>
            <person name="Paszkiewicz K."/>
            <person name="Jones T."/>
            <person name="Grant M."/>
            <person name="Ambacheew D."/>
            <person name="Muzemil S."/>
            <person name="Studholme D.J."/>
        </authorList>
    </citation>
    <scope>NUCLEOTIDE SEQUENCE [LARGE SCALE GENOMIC DNA]</scope>
</reference>
<sequence>MRKDERDSEANKDEESKKKKTEGERDQSAEPIATTAPHMPSSIKPDSATSTTDPSFVLASLFPWASTPTSLSLSLVAAYVIDGGRGHGQLHRYPPGHHPPSTGCLPQVRMPGICNARDFSVWCWREMRWLCCLLHAALPLML</sequence>
<evidence type="ECO:0000313" key="3">
    <source>
        <dbReference type="Proteomes" id="UP000287651"/>
    </source>
</evidence>
<organism evidence="2 3">
    <name type="scientific">Ensete ventricosum</name>
    <name type="common">Abyssinian banana</name>
    <name type="synonym">Musa ensete</name>
    <dbReference type="NCBI Taxonomy" id="4639"/>
    <lineage>
        <taxon>Eukaryota</taxon>
        <taxon>Viridiplantae</taxon>
        <taxon>Streptophyta</taxon>
        <taxon>Embryophyta</taxon>
        <taxon>Tracheophyta</taxon>
        <taxon>Spermatophyta</taxon>
        <taxon>Magnoliopsida</taxon>
        <taxon>Liliopsida</taxon>
        <taxon>Zingiberales</taxon>
        <taxon>Musaceae</taxon>
        <taxon>Ensete</taxon>
    </lineage>
</organism>
<evidence type="ECO:0000256" key="1">
    <source>
        <dbReference type="SAM" id="MobiDB-lite"/>
    </source>
</evidence>
<dbReference type="Proteomes" id="UP000287651">
    <property type="component" value="Unassembled WGS sequence"/>
</dbReference>
<dbReference type="EMBL" id="AMZH03013939">
    <property type="protein sequence ID" value="RRT48468.1"/>
    <property type="molecule type" value="Genomic_DNA"/>
</dbReference>
<feature type="non-terminal residue" evidence="2">
    <location>
        <position position="142"/>
    </location>
</feature>
<protein>
    <submittedName>
        <fullName evidence="2">Uncharacterized protein</fullName>
    </submittedName>
</protein>
<name>A0A426Y9U7_ENSVE</name>
<evidence type="ECO:0000313" key="2">
    <source>
        <dbReference type="EMBL" id="RRT48468.1"/>
    </source>
</evidence>
<feature type="compositionally biased region" description="Basic and acidic residues" evidence="1">
    <location>
        <begin position="1"/>
        <end position="28"/>
    </location>
</feature>
<feature type="region of interest" description="Disordered" evidence="1">
    <location>
        <begin position="1"/>
        <end position="52"/>
    </location>
</feature>
<gene>
    <name evidence="2" type="ORF">B296_00053078</name>
</gene>
<comment type="caution">
    <text evidence="2">The sequence shown here is derived from an EMBL/GenBank/DDBJ whole genome shotgun (WGS) entry which is preliminary data.</text>
</comment>
<dbReference type="AlphaFoldDB" id="A0A426Y9U7"/>
<proteinExistence type="predicted"/>